<feature type="domain" description="NYN" evidence="2">
    <location>
        <begin position="2"/>
        <end position="134"/>
    </location>
</feature>
<feature type="compositionally biased region" description="Polar residues" evidence="1">
    <location>
        <begin position="173"/>
        <end position="182"/>
    </location>
</feature>
<dbReference type="PANTHER" id="PTHR35811:SF1">
    <property type="entry name" value="HTH OST-TYPE DOMAIN-CONTAINING PROTEIN"/>
    <property type="match status" value="1"/>
</dbReference>
<sequence>MLIDADNVAPGKIGAVLAAVTRDHGPIRIKRAYGDFDRPHLAGWRHAVLAHAIRRIDAIAFSPGKNCSDHVLIADAIHLAHTTDLQTVVLVTSDADFTDLAIRLREYGLHVYGIGERKTSAPFRNACDHFTTIDDLAPPTPPQHPFPTPAHAATTPPATTTPPTHTTKTKTTRTGNATGLSASATEQLRALVTKAADKQGWANLSTVCLRLHNNPALKTTLNGELGNRPGRYLKQCGLFEVTERPGAGTFLRNKPNHP</sequence>
<feature type="region of interest" description="Disordered" evidence="1">
    <location>
        <begin position="138"/>
        <end position="182"/>
    </location>
</feature>
<protein>
    <recommendedName>
        <fullName evidence="2">NYN domain-containing protein</fullName>
    </recommendedName>
</protein>
<feature type="compositionally biased region" description="Pro residues" evidence="1">
    <location>
        <begin position="138"/>
        <end position="148"/>
    </location>
</feature>
<keyword evidence="4" id="KW-1185">Reference proteome</keyword>
<evidence type="ECO:0000256" key="1">
    <source>
        <dbReference type="SAM" id="MobiDB-lite"/>
    </source>
</evidence>
<name>A0A7G1KMD2_9NOCA</name>
<dbReference type="CDD" id="cd11297">
    <property type="entry name" value="PIN_LabA-like_N_1"/>
    <property type="match status" value="1"/>
</dbReference>
<dbReference type="Proteomes" id="UP000516173">
    <property type="component" value="Chromosome"/>
</dbReference>
<evidence type="ECO:0000313" key="3">
    <source>
        <dbReference type="EMBL" id="BCK56200.1"/>
    </source>
</evidence>
<organism evidence="3 4">
    <name type="scientific">Nocardia wallacei</name>
    <dbReference type="NCBI Taxonomy" id="480035"/>
    <lineage>
        <taxon>Bacteria</taxon>
        <taxon>Bacillati</taxon>
        <taxon>Actinomycetota</taxon>
        <taxon>Actinomycetes</taxon>
        <taxon>Mycobacteriales</taxon>
        <taxon>Nocardiaceae</taxon>
        <taxon>Nocardia</taxon>
    </lineage>
</organism>
<evidence type="ECO:0000259" key="2">
    <source>
        <dbReference type="Pfam" id="PF01936"/>
    </source>
</evidence>
<dbReference type="KEGG" id="nwl:NWFMUON74_39720"/>
<dbReference type="GO" id="GO:0004540">
    <property type="term" value="F:RNA nuclease activity"/>
    <property type="evidence" value="ECO:0007669"/>
    <property type="project" value="InterPro"/>
</dbReference>
<feature type="compositionally biased region" description="Low complexity" evidence="1">
    <location>
        <begin position="149"/>
        <end position="166"/>
    </location>
</feature>
<accession>A0A7G1KMD2</accession>
<dbReference type="Pfam" id="PF01936">
    <property type="entry name" value="NYN"/>
    <property type="match status" value="1"/>
</dbReference>
<proteinExistence type="predicted"/>
<reference evidence="3 4" key="1">
    <citation type="submission" date="2020-08" db="EMBL/GenBank/DDBJ databases">
        <title>Genome Sequencing of Nocardia wallacei strain FMUON74 and assembly.</title>
        <authorList>
            <person name="Toyokawa M."/>
            <person name="Uesaka K."/>
        </authorList>
    </citation>
    <scope>NUCLEOTIDE SEQUENCE [LARGE SCALE GENOMIC DNA]</scope>
    <source>
        <strain evidence="3 4">FMUON74</strain>
    </source>
</reference>
<gene>
    <name evidence="3" type="ORF">NWFMUON74_39720</name>
</gene>
<dbReference type="Gene3D" id="3.40.50.1010">
    <property type="entry name" value="5'-nuclease"/>
    <property type="match status" value="1"/>
</dbReference>
<dbReference type="EMBL" id="AP023396">
    <property type="protein sequence ID" value="BCK56200.1"/>
    <property type="molecule type" value="Genomic_DNA"/>
</dbReference>
<dbReference type="AlphaFoldDB" id="A0A7G1KMD2"/>
<dbReference type="InterPro" id="IPR021139">
    <property type="entry name" value="NYN"/>
</dbReference>
<evidence type="ECO:0000313" key="4">
    <source>
        <dbReference type="Proteomes" id="UP000516173"/>
    </source>
</evidence>
<dbReference type="PANTHER" id="PTHR35811">
    <property type="entry name" value="SLR1870 PROTEIN"/>
    <property type="match status" value="1"/>
</dbReference>